<evidence type="ECO:0000313" key="2">
    <source>
        <dbReference type="EMBL" id="KAF2100728.1"/>
    </source>
</evidence>
<dbReference type="AlphaFoldDB" id="A0A9P4IIR5"/>
<dbReference type="PANTHER" id="PTHR34883:SF4">
    <property type="entry name" value="CUPREDOXIN"/>
    <property type="match status" value="1"/>
</dbReference>
<reference evidence="2" key="1">
    <citation type="journal article" date="2020" name="Stud. Mycol.">
        <title>101 Dothideomycetes genomes: a test case for predicting lifestyles and emergence of pathogens.</title>
        <authorList>
            <person name="Haridas S."/>
            <person name="Albert R."/>
            <person name="Binder M."/>
            <person name="Bloem J."/>
            <person name="Labutti K."/>
            <person name="Salamov A."/>
            <person name="Andreopoulos B."/>
            <person name="Baker S."/>
            <person name="Barry K."/>
            <person name="Bills G."/>
            <person name="Bluhm B."/>
            <person name="Cannon C."/>
            <person name="Castanera R."/>
            <person name="Culley D."/>
            <person name="Daum C."/>
            <person name="Ezra D."/>
            <person name="Gonzalez J."/>
            <person name="Henrissat B."/>
            <person name="Kuo A."/>
            <person name="Liang C."/>
            <person name="Lipzen A."/>
            <person name="Lutzoni F."/>
            <person name="Magnuson J."/>
            <person name="Mondo S."/>
            <person name="Nolan M."/>
            <person name="Ohm R."/>
            <person name="Pangilinan J."/>
            <person name="Park H.-J."/>
            <person name="Ramirez L."/>
            <person name="Alfaro M."/>
            <person name="Sun H."/>
            <person name="Tritt A."/>
            <person name="Yoshinaga Y."/>
            <person name="Zwiers L.-H."/>
            <person name="Turgeon B."/>
            <person name="Goodwin S."/>
            <person name="Spatafora J."/>
            <person name="Crous P."/>
            <person name="Grigoriev I."/>
        </authorList>
    </citation>
    <scope>NUCLEOTIDE SEQUENCE</scope>
    <source>
        <strain evidence="2">CBS 133067</strain>
    </source>
</reference>
<dbReference type="EMBL" id="ML978124">
    <property type="protein sequence ID" value="KAF2100728.1"/>
    <property type="molecule type" value="Genomic_DNA"/>
</dbReference>
<name>A0A9P4IIR5_9PEZI</name>
<dbReference type="OrthoDB" id="1921208at2759"/>
<evidence type="ECO:0000256" key="1">
    <source>
        <dbReference type="SAM" id="SignalP"/>
    </source>
</evidence>
<evidence type="ECO:0008006" key="4">
    <source>
        <dbReference type="Google" id="ProtNLM"/>
    </source>
</evidence>
<dbReference type="SUPFAM" id="SSF49503">
    <property type="entry name" value="Cupredoxins"/>
    <property type="match status" value="1"/>
</dbReference>
<feature type="chain" id="PRO_5040361424" description="Extracellular serine-rich protein" evidence="1">
    <location>
        <begin position="22"/>
        <end position="297"/>
    </location>
</feature>
<dbReference type="Gene3D" id="2.60.40.420">
    <property type="entry name" value="Cupredoxins - blue copper proteins"/>
    <property type="match status" value="1"/>
</dbReference>
<feature type="signal peptide" evidence="1">
    <location>
        <begin position="1"/>
        <end position="21"/>
    </location>
</feature>
<comment type="caution">
    <text evidence="2">The sequence shown here is derived from an EMBL/GenBank/DDBJ whole genome shotgun (WGS) entry which is preliminary data.</text>
</comment>
<dbReference type="PANTHER" id="PTHR34883">
    <property type="entry name" value="SERINE-RICH PROTEIN, PUTATIVE-RELATED-RELATED"/>
    <property type="match status" value="1"/>
</dbReference>
<keyword evidence="3" id="KW-1185">Reference proteome</keyword>
<dbReference type="InterPro" id="IPR052953">
    <property type="entry name" value="Ser-rich/MCO-related"/>
</dbReference>
<protein>
    <recommendedName>
        <fullName evidence="4">Extracellular serine-rich protein</fullName>
    </recommendedName>
</protein>
<keyword evidence="1" id="KW-0732">Signal</keyword>
<accession>A0A9P4IIR5</accession>
<evidence type="ECO:0000313" key="3">
    <source>
        <dbReference type="Proteomes" id="UP000799772"/>
    </source>
</evidence>
<gene>
    <name evidence="2" type="ORF">NA57DRAFT_74326</name>
</gene>
<dbReference type="Proteomes" id="UP000799772">
    <property type="component" value="Unassembled WGS sequence"/>
</dbReference>
<proteinExistence type="predicted"/>
<dbReference type="InterPro" id="IPR008972">
    <property type="entry name" value="Cupredoxin"/>
</dbReference>
<sequence>MKSYSFVALFGAVAVAQSSSATGTSMAAMSMSVKPNPSATAPGGGAIHEVVVSESVAFQPSSVSANKGDIVRFMFMAANQSIAQSTFDTPCIAVTKGITSGFKANPNGSVPPPTFDFSVTDSTKPVFMFAEQANDCSMGMVFAVNPAPSTGSTTDQSVANFMMKAIDTGNKAAASPAAMGLVAAGAVSQSAAGQTVTISVEGAAAATGSSGSNPSAAGAAPAAATTVAGQGMTGQGSACGCTCLCGLTSFPQGAGTGQFGGFLGAMPAAPAASMARRAIAAPQMQAGVMPPMRRYKA</sequence>
<organism evidence="2 3">
    <name type="scientific">Rhizodiscina lignyota</name>
    <dbReference type="NCBI Taxonomy" id="1504668"/>
    <lineage>
        <taxon>Eukaryota</taxon>
        <taxon>Fungi</taxon>
        <taxon>Dikarya</taxon>
        <taxon>Ascomycota</taxon>
        <taxon>Pezizomycotina</taxon>
        <taxon>Dothideomycetes</taxon>
        <taxon>Pleosporomycetidae</taxon>
        <taxon>Aulographales</taxon>
        <taxon>Rhizodiscinaceae</taxon>
        <taxon>Rhizodiscina</taxon>
    </lineage>
</organism>